<protein>
    <recommendedName>
        <fullName evidence="2">DUF1858 domain-containing protein</fullName>
    </recommendedName>
</protein>
<proteinExistence type="predicted"/>
<feature type="domain" description="DUF1858" evidence="2">
    <location>
        <begin position="5"/>
        <end position="61"/>
    </location>
</feature>
<dbReference type="SUPFAM" id="SSF140683">
    <property type="entry name" value="SP0561-like"/>
    <property type="match status" value="1"/>
</dbReference>
<dbReference type="SUPFAM" id="SSF53850">
    <property type="entry name" value="Periplasmic binding protein-like II"/>
    <property type="match status" value="1"/>
</dbReference>
<keyword evidence="4" id="KW-1185">Reference proteome</keyword>
<dbReference type="EMBL" id="AP024355">
    <property type="protein sequence ID" value="BCR06537.1"/>
    <property type="molecule type" value="Genomic_DNA"/>
</dbReference>
<keyword evidence="1" id="KW-0732">Signal</keyword>
<accession>A0ABN6E2H1</accession>
<sequence>MNEILDQTIANLLTRHPETRPVFAAHGLGALVSEDGLRVLAPFLTLGTALRSRGIAADSFVRLLQETLMVEDVFEAPGLDDIRKAGELTLLALMPCGLKVPFGRVISGFLEELKQREGLDITYAVEGNLNQELSYYPFVSTIETLEELPDIIVSADFNVFYYHGFYKRFVEPGHYVSYGSLRPTPAFAAAGIPDPLEQYFVFGVNPLVIVADLETLGDRPLPQRWDDLQDPIWKGSVTLRGNQDFFCHAVLLPIYQAGGNEALLRLAPNVMQGLHPAQMVKQIDAGSGGALYVMPEFFAHRVKNREKLAIIWPEDGALASPVTLQVKREKVAELKPVLDYLTGPDLARALVGARFPVPHAEVAGELQDAPLKWLGWDWLRENDIQAVNAAIDKVFLPAVQGVLK</sequence>
<dbReference type="Gene3D" id="1.10.3910.10">
    <property type="entry name" value="SP0561-like"/>
    <property type="match status" value="1"/>
</dbReference>
<dbReference type="InterPro" id="IPR038062">
    <property type="entry name" value="ScdA-like_N_sf"/>
</dbReference>
<evidence type="ECO:0000313" key="3">
    <source>
        <dbReference type="EMBL" id="BCR06537.1"/>
    </source>
</evidence>
<gene>
    <name evidence="3" type="ORF">DESUT3_36060</name>
</gene>
<dbReference type="RefSeq" id="WP_221249914.1">
    <property type="nucleotide sequence ID" value="NZ_AP024355.1"/>
</dbReference>
<dbReference type="Pfam" id="PF13343">
    <property type="entry name" value="SBP_bac_6"/>
    <property type="match status" value="1"/>
</dbReference>
<reference evidence="3 4" key="1">
    <citation type="journal article" date="2016" name="C (Basel)">
        <title>Selective Growth of and Electricity Production by Marine Exoelectrogenic Bacteria in Self-Aggregated Hydrogel of Microbially Reduced Graphene Oxide.</title>
        <authorList>
            <person name="Yoshida N."/>
            <person name="Goto Y."/>
            <person name="Miyata Y."/>
        </authorList>
    </citation>
    <scope>NUCLEOTIDE SEQUENCE [LARGE SCALE GENOMIC DNA]</scope>
    <source>
        <strain evidence="3 4">NIT-T3</strain>
    </source>
</reference>
<organism evidence="3 4">
    <name type="scientific">Desulfuromonas versatilis</name>
    <dbReference type="NCBI Taxonomy" id="2802975"/>
    <lineage>
        <taxon>Bacteria</taxon>
        <taxon>Pseudomonadati</taxon>
        <taxon>Thermodesulfobacteriota</taxon>
        <taxon>Desulfuromonadia</taxon>
        <taxon>Desulfuromonadales</taxon>
        <taxon>Desulfuromonadaceae</taxon>
        <taxon>Desulfuromonas</taxon>
    </lineage>
</organism>
<dbReference type="InterPro" id="IPR015077">
    <property type="entry name" value="DUF1858"/>
</dbReference>
<dbReference type="PANTHER" id="PTHR30006:SF2">
    <property type="entry name" value="ABC TRANSPORTER SUBSTRATE-BINDING PROTEIN"/>
    <property type="match status" value="1"/>
</dbReference>
<name>A0ABN6E2H1_9BACT</name>
<evidence type="ECO:0000259" key="2">
    <source>
        <dbReference type="Pfam" id="PF08984"/>
    </source>
</evidence>
<dbReference type="PANTHER" id="PTHR30006">
    <property type="entry name" value="THIAMINE-BINDING PERIPLASMIC PROTEIN-RELATED"/>
    <property type="match status" value="1"/>
</dbReference>
<dbReference type="Proteomes" id="UP001319827">
    <property type="component" value="Chromosome"/>
</dbReference>
<evidence type="ECO:0000313" key="4">
    <source>
        <dbReference type="Proteomes" id="UP001319827"/>
    </source>
</evidence>
<dbReference type="Pfam" id="PF08984">
    <property type="entry name" value="DUF1858"/>
    <property type="match status" value="1"/>
</dbReference>
<reference evidence="3 4" key="2">
    <citation type="journal article" date="2021" name="Int. J. Syst. Evol. Microbiol.">
        <title>Isolation and Polyphasic Characterization of Desulfuromonas versatilis sp. Nov., an Electrogenic Bacteria Capable of Versatile Metabolism Isolated from a Graphene Oxide-Reducing Enrichment Culture.</title>
        <authorList>
            <person name="Xie L."/>
            <person name="Yoshida N."/>
            <person name="Ishii S."/>
            <person name="Meng L."/>
        </authorList>
    </citation>
    <scope>NUCLEOTIDE SEQUENCE [LARGE SCALE GENOMIC DNA]</scope>
    <source>
        <strain evidence="3 4">NIT-T3</strain>
    </source>
</reference>
<dbReference type="Gene3D" id="3.40.190.10">
    <property type="entry name" value="Periplasmic binding protein-like II"/>
    <property type="match status" value="2"/>
</dbReference>
<evidence type="ECO:0000256" key="1">
    <source>
        <dbReference type="ARBA" id="ARBA00022729"/>
    </source>
</evidence>